<dbReference type="PANTHER" id="PTHR14206">
    <property type="entry name" value="BRAIN-SPECIFIC ANGIOGENESIS INHIBITOR 1-ASSOCIATED PROTEIN 2"/>
    <property type="match status" value="1"/>
</dbReference>
<evidence type="ECO:0000259" key="2">
    <source>
        <dbReference type="PROSITE" id="PS51338"/>
    </source>
</evidence>
<protein>
    <submittedName>
        <fullName evidence="3">(spotted green pufferfish) hypothetical protein</fullName>
    </submittedName>
</protein>
<reference evidence="3" key="2">
    <citation type="submission" date="2004-02" db="EMBL/GenBank/DDBJ databases">
        <authorList>
            <consortium name="Genoscope"/>
            <consortium name="Whitehead Institute Centre for Genome Research"/>
        </authorList>
    </citation>
    <scope>NUCLEOTIDE SEQUENCE</scope>
</reference>
<dbReference type="EMBL" id="CAAE01015100">
    <property type="protein sequence ID" value="CAG12539.1"/>
    <property type="molecule type" value="Genomic_DNA"/>
</dbReference>
<dbReference type="GO" id="GO:0005654">
    <property type="term" value="C:nucleoplasm"/>
    <property type="evidence" value="ECO:0007669"/>
    <property type="project" value="TreeGrafter"/>
</dbReference>
<organism evidence="3">
    <name type="scientific">Tetraodon nigroviridis</name>
    <name type="common">Spotted green pufferfish</name>
    <name type="synonym">Chelonodon nigroviridis</name>
    <dbReference type="NCBI Taxonomy" id="99883"/>
    <lineage>
        <taxon>Eukaryota</taxon>
        <taxon>Metazoa</taxon>
        <taxon>Chordata</taxon>
        <taxon>Craniata</taxon>
        <taxon>Vertebrata</taxon>
        <taxon>Euteleostomi</taxon>
        <taxon>Actinopterygii</taxon>
        <taxon>Neopterygii</taxon>
        <taxon>Teleostei</taxon>
        <taxon>Neoteleostei</taxon>
        <taxon>Acanthomorphata</taxon>
        <taxon>Eupercaria</taxon>
        <taxon>Tetraodontiformes</taxon>
        <taxon>Tetradontoidea</taxon>
        <taxon>Tetraodontidae</taxon>
        <taxon>Tetraodon</taxon>
    </lineage>
</organism>
<feature type="region of interest" description="Disordered" evidence="1">
    <location>
        <begin position="232"/>
        <end position="251"/>
    </location>
</feature>
<dbReference type="PROSITE" id="PS51338">
    <property type="entry name" value="IMD"/>
    <property type="match status" value="1"/>
</dbReference>
<dbReference type="KEGG" id="tng:GSTEN00034844G001"/>
<dbReference type="PANTHER" id="PTHR14206:SF5">
    <property type="entry name" value="BRAIN-SPECIFIC ANGIOGENESIS INHIBITOR 1-ASSOCIATED PROTEIN 2-LIKE PROTEIN 2"/>
    <property type="match status" value="1"/>
</dbReference>
<dbReference type="SUPFAM" id="SSF50044">
    <property type="entry name" value="SH3-domain"/>
    <property type="match status" value="1"/>
</dbReference>
<reference evidence="3" key="1">
    <citation type="journal article" date="2004" name="Nature">
        <title>Genome duplication in the teleost fish Tetraodon nigroviridis reveals the early vertebrate proto-karyotype.</title>
        <authorList>
            <person name="Jaillon O."/>
            <person name="Aury J.-M."/>
            <person name="Brunet F."/>
            <person name="Petit J.-L."/>
            <person name="Stange-Thomann N."/>
            <person name="Mauceli E."/>
            <person name="Bouneau L."/>
            <person name="Fischer C."/>
            <person name="Ozouf-Costaz C."/>
            <person name="Bernot A."/>
            <person name="Nicaud S."/>
            <person name="Jaffe D."/>
            <person name="Fisher S."/>
            <person name="Lutfalla G."/>
            <person name="Dossat C."/>
            <person name="Segurens B."/>
            <person name="Dasilva C."/>
            <person name="Salanoubat M."/>
            <person name="Levy M."/>
            <person name="Boudet N."/>
            <person name="Castellano S."/>
            <person name="Anthouard V."/>
            <person name="Jubin C."/>
            <person name="Castelli V."/>
            <person name="Katinka M."/>
            <person name="Vacherie B."/>
            <person name="Biemont C."/>
            <person name="Skalli Z."/>
            <person name="Cattolico L."/>
            <person name="Poulain J."/>
            <person name="De Berardinis V."/>
            <person name="Cruaud C."/>
            <person name="Duprat S."/>
            <person name="Brottier P."/>
            <person name="Coutanceau J.-P."/>
            <person name="Gouzy J."/>
            <person name="Parra G."/>
            <person name="Lardier G."/>
            <person name="Chapple C."/>
            <person name="McKernan K.J."/>
            <person name="McEwan P."/>
            <person name="Bosak S."/>
            <person name="Kellis M."/>
            <person name="Volff J.-N."/>
            <person name="Guigo R."/>
            <person name="Zody M.C."/>
            <person name="Mesirov J."/>
            <person name="Lindblad-Toh K."/>
            <person name="Birren B."/>
            <person name="Nusbaum C."/>
            <person name="Kahn D."/>
            <person name="Robinson-Rechavi M."/>
            <person name="Laudet V."/>
            <person name="Schachter V."/>
            <person name="Quetier F."/>
            <person name="Saurin W."/>
            <person name="Scarpelli C."/>
            <person name="Wincker P."/>
            <person name="Lander E.S."/>
            <person name="Weissenbach J."/>
            <person name="Roest Crollius H."/>
        </authorList>
    </citation>
    <scope>NUCLEOTIDE SEQUENCE [LARGE SCALE GENOMIC DNA]</scope>
</reference>
<dbReference type="GO" id="GO:0030838">
    <property type="term" value="P:positive regulation of actin filament polymerization"/>
    <property type="evidence" value="ECO:0007669"/>
    <property type="project" value="TreeGrafter"/>
</dbReference>
<dbReference type="AlphaFoldDB" id="Q4RGE3"/>
<dbReference type="Gene3D" id="2.30.30.40">
    <property type="entry name" value="SH3 Domains"/>
    <property type="match status" value="1"/>
</dbReference>
<dbReference type="GO" id="GO:0007009">
    <property type="term" value="P:plasma membrane organization"/>
    <property type="evidence" value="ECO:0007669"/>
    <property type="project" value="InterPro"/>
</dbReference>
<dbReference type="GO" id="GO:0005829">
    <property type="term" value="C:cytosol"/>
    <property type="evidence" value="ECO:0007669"/>
    <property type="project" value="TreeGrafter"/>
</dbReference>
<dbReference type="GO" id="GO:0051764">
    <property type="term" value="P:actin crosslink formation"/>
    <property type="evidence" value="ECO:0007669"/>
    <property type="project" value="TreeGrafter"/>
</dbReference>
<evidence type="ECO:0000313" key="3">
    <source>
        <dbReference type="EMBL" id="CAG12539.1"/>
    </source>
</evidence>
<dbReference type="InterPro" id="IPR013606">
    <property type="entry name" value="I-BAR_dom"/>
</dbReference>
<sequence>MEKKVKLDEEYIQGSRKVYELEVRKQAEALEKQLRRGAYRDSLAGASFQHKADGWKQKVNDTRGSRPRTPTYLDPESQLQGSVVSLLQTVAKDEDMSWARREQQALGAVPSRGGARTCLQAVQSLNLTILIQADFFNDTAFVFSTFFAAPSPLPSRSRSSSVGDCLGLGGGGTMRALVSHPSSNPKLLPFNRGELVTVLVQEPRNGWLFGRTDSSLRGGSLRSHSMSNLLDPTNIDESENQSYGEIPPLATPNRRASVDVRAISPLPQKKLERHQPFRDCEASPHDNRRQICSSDPLIIESLRRLGVVDLLVFRRTEHSEKRRMA</sequence>
<dbReference type="InterPro" id="IPR027681">
    <property type="entry name" value="IRSp53/IRTKS/Pinkbar"/>
</dbReference>
<evidence type="ECO:0000256" key="1">
    <source>
        <dbReference type="SAM" id="MobiDB-lite"/>
    </source>
</evidence>
<name>Q4RGE3_TETNG</name>
<dbReference type="InterPro" id="IPR036028">
    <property type="entry name" value="SH3-like_dom_sf"/>
</dbReference>
<feature type="domain" description="IMD" evidence="2">
    <location>
        <begin position="1"/>
        <end position="38"/>
    </location>
</feature>
<proteinExistence type="predicted"/>
<dbReference type="GO" id="GO:0051017">
    <property type="term" value="P:actin filament bundle assembly"/>
    <property type="evidence" value="ECO:0007669"/>
    <property type="project" value="TreeGrafter"/>
</dbReference>
<gene>
    <name evidence="3" type="ORF">GSTENG00034844001</name>
</gene>
<dbReference type="OrthoDB" id="9944156at2759"/>
<accession>Q4RGE3</accession>
<comment type="caution">
    <text evidence="3">The sequence shown here is derived from an EMBL/GenBank/DDBJ whole genome shotgun (WGS) entry which is preliminary data.</text>
</comment>